<name>A0A4Z1BQH1_9FLAO</name>
<reference evidence="3 4" key="1">
    <citation type="submission" date="2019-03" db="EMBL/GenBank/DDBJ databases">
        <title>Empedobacter tilapiae sp. nov., isolated from an intestine of Nile tilapia Oreochromis niloticus.</title>
        <authorList>
            <person name="Kim Y.-O."/>
            <person name="Yoon J.-H."/>
        </authorList>
    </citation>
    <scope>NUCLEOTIDE SEQUENCE [LARGE SCALE GENOMIC DNA]</scope>
    <source>
        <strain evidence="3 4">MRS2</strain>
    </source>
</reference>
<dbReference type="EMBL" id="SRPE01000005">
    <property type="protein sequence ID" value="TGN27119.1"/>
    <property type="molecule type" value="Genomic_DNA"/>
</dbReference>
<dbReference type="NCBIfam" id="TIGR04183">
    <property type="entry name" value="Por_Secre_tail"/>
    <property type="match status" value="1"/>
</dbReference>
<dbReference type="Proteomes" id="UP000297998">
    <property type="component" value="Unassembled WGS sequence"/>
</dbReference>
<evidence type="ECO:0000313" key="4">
    <source>
        <dbReference type="Proteomes" id="UP000297998"/>
    </source>
</evidence>
<dbReference type="InterPro" id="IPR026444">
    <property type="entry name" value="Secre_tail"/>
</dbReference>
<sequence>MNLIMKKLYIFLLIVLSFVSTNVFSQTEAFFSQTMATSIRSINNNGLGLGAAKYFDYNTKTYTPQESSLGVSLLNVINDNADVAGEMKLSGTSNKVPAFRAYSKEWKEIGVFPEFLFGKSSFTVFDYSENGKYIVGQMSKRIDDKDVYGSFIYYTETGELKPIFNEKYTALAVYTINNDGLMAGWVDDSGLNGGTRRIPCTIDQDLTIKYIDNKLPTSAVSDIMKINTNGLMAGEWEGLPMIYNYKTGERKSIKIYEGFYAGAFEDISDNGIAIGYMTTLNTANQLVREAIIWHESFGDQVKLLSDFVKKEGLKIDTFDGLMGTALTISNNGKYIGGYDNSAFNFARGWVIKLDEKLLGLNKNQLAKVSINVFPTLVSSTLNISSDKTIDNYKINTIDGKLIQQVELHRNNAQINIHYLPKGVYLITIQSNNQVKTVKFIKQ</sequence>
<gene>
    <name evidence="3" type="ORF">E4J94_07830</name>
</gene>
<dbReference type="Pfam" id="PF18962">
    <property type="entry name" value="Por_Secre_tail"/>
    <property type="match status" value="1"/>
</dbReference>
<dbReference type="AlphaFoldDB" id="A0A4Z1BQH1"/>
<protein>
    <submittedName>
        <fullName evidence="3">T9SS type A sorting domain-containing protein</fullName>
    </submittedName>
</protein>
<evidence type="ECO:0000313" key="3">
    <source>
        <dbReference type="EMBL" id="TGN27119.1"/>
    </source>
</evidence>
<organism evidence="3 4">
    <name type="scientific">Empedobacter tilapiae</name>
    <dbReference type="NCBI Taxonomy" id="2491114"/>
    <lineage>
        <taxon>Bacteria</taxon>
        <taxon>Pseudomonadati</taxon>
        <taxon>Bacteroidota</taxon>
        <taxon>Flavobacteriia</taxon>
        <taxon>Flavobacteriales</taxon>
        <taxon>Weeksellaceae</taxon>
        <taxon>Empedobacter</taxon>
    </lineage>
</organism>
<proteinExistence type="predicted"/>
<accession>A0A4Z1BQH1</accession>
<evidence type="ECO:0000259" key="2">
    <source>
        <dbReference type="Pfam" id="PF18962"/>
    </source>
</evidence>
<keyword evidence="4" id="KW-1185">Reference proteome</keyword>
<keyword evidence="1" id="KW-0732">Signal</keyword>
<feature type="domain" description="Secretion system C-terminal sorting" evidence="2">
    <location>
        <begin position="372"/>
        <end position="440"/>
    </location>
</feature>
<evidence type="ECO:0000256" key="1">
    <source>
        <dbReference type="ARBA" id="ARBA00022729"/>
    </source>
</evidence>
<dbReference type="OrthoDB" id="1210035at2"/>
<comment type="caution">
    <text evidence="3">The sequence shown here is derived from an EMBL/GenBank/DDBJ whole genome shotgun (WGS) entry which is preliminary data.</text>
</comment>